<dbReference type="Proteomes" id="UP001305647">
    <property type="component" value="Unassembled WGS sequence"/>
</dbReference>
<protein>
    <submittedName>
        <fullName evidence="2">Uncharacterized protein</fullName>
    </submittedName>
</protein>
<reference evidence="2" key="2">
    <citation type="submission" date="2023-05" db="EMBL/GenBank/DDBJ databases">
        <authorList>
            <consortium name="Lawrence Berkeley National Laboratory"/>
            <person name="Steindorff A."/>
            <person name="Hensen N."/>
            <person name="Bonometti L."/>
            <person name="Westerberg I."/>
            <person name="Brannstrom I.O."/>
            <person name="Guillou S."/>
            <person name="Cros-Aarteil S."/>
            <person name="Calhoun S."/>
            <person name="Haridas S."/>
            <person name="Kuo A."/>
            <person name="Mondo S."/>
            <person name="Pangilinan J."/>
            <person name="Riley R."/>
            <person name="Labutti K."/>
            <person name="Andreopoulos B."/>
            <person name="Lipzen A."/>
            <person name="Chen C."/>
            <person name="Yanf M."/>
            <person name="Daum C."/>
            <person name="Ng V."/>
            <person name="Clum A."/>
            <person name="Ohm R."/>
            <person name="Martin F."/>
            <person name="Silar P."/>
            <person name="Natvig D."/>
            <person name="Lalanne C."/>
            <person name="Gautier V."/>
            <person name="Ament-Velasquez S.L."/>
            <person name="Kruys A."/>
            <person name="Hutchinson M.I."/>
            <person name="Powell A.J."/>
            <person name="Barry K."/>
            <person name="Miller A.N."/>
            <person name="Grigoriev I.V."/>
            <person name="Debuchy R."/>
            <person name="Gladieux P."/>
            <person name="Thoren M.H."/>
            <person name="Johannesson H."/>
        </authorList>
    </citation>
    <scope>NUCLEOTIDE SEQUENCE</scope>
    <source>
        <strain evidence="2">CBS 757.83</strain>
    </source>
</reference>
<feature type="signal peptide" evidence="1">
    <location>
        <begin position="1"/>
        <end position="19"/>
    </location>
</feature>
<keyword evidence="3" id="KW-1185">Reference proteome</keyword>
<name>A0AAN6T515_9PEZI</name>
<dbReference type="EMBL" id="MU863626">
    <property type="protein sequence ID" value="KAK4104486.1"/>
    <property type="molecule type" value="Genomic_DNA"/>
</dbReference>
<proteinExistence type="predicted"/>
<feature type="chain" id="PRO_5043007816" evidence="1">
    <location>
        <begin position="20"/>
        <end position="86"/>
    </location>
</feature>
<organism evidence="2 3">
    <name type="scientific">Parathielavia hyrcaniae</name>
    <dbReference type="NCBI Taxonomy" id="113614"/>
    <lineage>
        <taxon>Eukaryota</taxon>
        <taxon>Fungi</taxon>
        <taxon>Dikarya</taxon>
        <taxon>Ascomycota</taxon>
        <taxon>Pezizomycotina</taxon>
        <taxon>Sordariomycetes</taxon>
        <taxon>Sordariomycetidae</taxon>
        <taxon>Sordariales</taxon>
        <taxon>Chaetomiaceae</taxon>
        <taxon>Parathielavia</taxon>
    </lineage>
</organism>
<reference evidence="2" key="1">
    <citation type="journal article" date="2023" name="Mol. Phylogenet. Evol.">
        <title>Genome-scale phylogeny and comparative genomics of the fungal order Sordariales.</title>
        <authorList>
            <person name="Hensen N."/>
            <person name="Bonometti L."/>
            <person name="Westerberg I."/>
            <person name="Brannstrom I.O."/>
            <person name="Guillou S."/>
            <person name="Cros-Aarteil S."/>
            <person name="Calhoun S."/>
            <person name="Haridas S."/>
            <person name="Kuo A."/>
            <person name="Mondo S."/>
            <person name="Pangilinan J."/>
            <person name="Riley R."/>
            <person name="LaButti K."/>
            <person name="Andreopoulos B."/>
            <person name="Lipzen A."/>
            <person name="Chen C."/>
            <person name="Yan M."/>
            <person name="Daum C."/>
            <person name="Ng V."/>
            <person name="Clum A."/>
            <person name="Steindorff A."/>
            <person name="Ohm R.A."/>
            <person name="Martin F."/>
            <person name="Silar P."/>
            <person name="Natvig D.O."/>
            <person name="Lalanne C."/>
            <person name="Gautier V."/>
            <person name="Ament-Velasquez S.L."/>
            <person name="Kruys A."/>
            <person name="Hutchinson M.I."/>
            <person name="Powell A.J."/>
            <person name="Barry K."/>
            <person name="Miller A.N."/>
            <person name="Grigoriev I.V."/>
            <person name="Debuchy R."/>
            <person name="Gladieux P."/>
            <person name="Hiltunen Thoren M."/>
            <person name="Johannesson H."/>
        </authorList>
    </citation>
    <scope>NUCLEOTIDE SEQUENCE</scope>
    <source>
        <strain evidence="2">CBS 757.83</strain>
    </source>
</reference>
<sequence>MVSTKMLVAAVALVLQVSAIPAAMKRQDAECSAEYTALVLNGDCVGGHLACEFCCPPNYDAEATVDHCHPGHAPHNCNNGYKDFHR</sequence>
<evidence type="ECO:0000256" key="1">
    <source>
        <dbReference type="SAM" id="SignalP"/>
    </source>
</evidence>
<accession>A0AAN6T515</accession>
<evidence type="ECO:0000313" key="3">
    <source>
        <dbReference type="Proteomes" id="UP001305647"/>
    </source>
</evidence>
<comment type="caution">
    <text evidence="2">The sequence shown here is derived from an EMBL/GenBank/DDBJ whole genome shotgun (WGS) entry which is preliminary data.</text>
</comment>
<dbReference type="AlphaFoldDB" id="A0AAN6T515"/>
<evidence type="ECO:0000313" key="2">
    <source>
        <dbReference type="EMBL" id="KAK4104486.1"/>
    </source>
</evidence>
<keyword evidence="1" id="KW-0732">Signal</keyword>
<gene>
    <name evidence="2" type="ORF">N658DRAFT_504102</name>
</gene>